<dbReference type="PROSITE" id="PS50943">
    <property type="entry name" value="HTH_CROC1"/>
    <property type="match status" value="1"/>
</dbReference>
<name>A0A0F9KYJ8_9ZZZZ</name>
<feature type="domain" description="HTH cro/C1-type" evidence="1">
    <location>
        <begin position="19"/>
        <end position="65"/>
    </location>
</feature>
<evidence type="ECO:0000259" key="1">
    <source>
        <dbReference type="PROSITE" id="PS50943"/>
    </source>
</evidence>
<dbReference type="CDD" id="cd00093">
    <property type="entry name" value="HTH_XRE"/>
    <property type="match status" value="1"/>
</dbReference>
<dbReference type="Gene3D" id="1.10.260.40">
    <property type="entry name" value="lambda repressor-like DNA-binding domains"/>
    <property type="match status" value="1"/>
</dbReference>
<dbReference type="EMBL" id="LAZR01007106">
    <property type="protein sequence ID" value="KKM87404.1"/>
    <property type="molecule type" value="Genomic_DNA"/>
</dbReference>
<dbReference type="SUPFAM" id="SSF47413">
    <property type="entry name" value="lambda repressor-like DNA-binding domains"/>
    <property type="match status" value="1"/>
</dbReference>
<reference evidence="2" key="1">
    <citation type="journal article" date="2015" name="Nature">
        <title>Complex archaea that bridge the gap between prokaryotes and eukaryotes.</title>
        <authorList>
            <person name="Spang A."/>
            <person name="Saw J.H."/>
            <person name="Jorgensen S.L."/>
            <person name="Zaremba-Niedzwiedzka K."/>
            <person name="Martijn J."/>
            <person name="Lind A.E."/>
            <person name="van Eijk R."/>
            <person name="Schleper C."/>
            <person name="Guy L."/>
            <person name="Ettema T.J."/>
        </authorList>
    </citation>
    <scope>NUCLEOTIDE SEQUENCE</scope>
</reference>
<dbReference type="SMART" id="SM00530">
    <property type="entry name" value="HTH_XRE"/>
    <property type="match status" value="1"/>
</dbReference>
<dbReference type="AlphaFoldDB" id="A0A0F9KYJ8"/>
<dbReference type="Pfam" id="PF01381">
    <property type="entry name" value="HTH_3"/>
    <property type="match status" value="1"/>
</dbReference>
<evidence type="ECO:0000313" key="2">
    <source>
        <dbReference type="EMBL" id="KKM87404.1"/>
    </source>
</evidence>
<sequence>MKKEMHEFVRARIKAGFKTQGELAKALGINESQVNRMENGAVKTTPRAYTVYKLAGLLKTSERVILKWFL</sequence>
<dbReference type="InterPro" id="IPR001387">
    <property type="entry name" value="Cro/C1-type_HTH"/>
</dbReference>
<organism evidence="2">
    <name type="scientific">marine sediment metagenome</name>
    <dbReference type="NCBI Taxonomy" id="412755"/>
    <lineage>
        <taxon>unclassified sequences</taxon>
        <taxon>metagenomes</taxon>
        <taxon>ecological metagenomes</taxon>
    </lineage>
</organism>
<protein>
    <recommendedName>
        <fullName evidence="1">HTH cro/C1-type domain-containing protein</fullName>
    </recommendedName>
</protein>
<dbReference type="InterPro" id="IPR010982">
    <property type="entry name" value="Lambda_DNA-bd_dom_sf"/>
</dbReference>
<accession>A0A0F9KYJ8</accession>
<dbReference type="GO" id="GO:0003677">
    <property type="term" value="F:DNA binding"/>
    <property type="evidence" value="ECO:0007669"/>
    <property type="project" value="InterPro"/>
</dbReference>
<proteinExistence type="predicted"/>
<comment type="caution">
    <text evidence="2">The sequence shown here is derived from an EMBL/GenBank/DDBJ whole genome shotgun (WGS) entry which is preliminary data.</text>
</comment>
<gene>
    <name evidence="2" type="ORF">LCGC14_1269330</name>
</gene>